<evidence type="ECO:0000313" key="1">
    <source>
        <dbReference type="EMBL" id="EOO03764.1"/>
    </source>
</evidence>
<dbReference type="GeneID" id="19327173"/>
<evidence type="ECO:0000313" key="2">
    <source>
        <dbReference type="Proteomes" id="UP000014074"/>
    </source>
</evidence>
<dbReference type="KEGG" id="tmn:UCRPA7_651"/>
<protein>
    <submittedName>
        <fullName evidence="1">Uncharacterized protein</fullName>
    </submittedName>
</protein>
<dbReference type="HOGENOM" id="CLU_2293644_0_0_1"/>
<sequence length="101" mass="11656">MCAGKCGSQSSDGIFFCISILLGKEAVAPCLDRSDVYVDFKNHPKLDLDFNIYFQFIFQINLIVDYNTNVELDFDFNIYSHFNFNINIDFYARTDTNAVLQ</sequence>
<reference evidence="2" key="1">
    <citation type="journal article" date="2013" name="Genome Announc.">
        <title>Draft genome sequence of the ascomycete Phaeoacremonium aleophilum strain UCR-PA7, a causal agent of the esca disease complex in grapevines.</title>
        <authorList>
            <person name="Blanco-Ulate B."/>
            <person name="Rolshausen P."/>
            <person name="Cantu D."/>
        </authorList>
    </citation>
    <scope>NUCLEOTIDE SEQUENCE [LARGE SCALE GENOMIC DNA]</scope>
    <source>
        <strain evidence="2">UCR-PA7</strain>
    </source>
</reference>
<dbReference type="AlphaFoldDB" id="R8BWT6"/>
<dbReference type="EMBL" id="KB932812">
    <property type="protein sequence ID" value="EOO03764.1"/>
    <property type="molecule type" value="Genomic_DNA"/>
</dbReference>
<proteinExistence type="predicted"/>
<name>R8BWT6_PHAM7</name>
<dbReference type="RefSeq" id="XP_007911436.1">
    <property type="nucleotide sequence ID" value="XM_007913245.1"/>
</dbReference>
<gene>
    <name evidence="1" type="ORF">UCRPA7_651</name>
</gene>
<accession>R8BWT6</accession>
<organism evidence="1 2">
    <name type="scientific">Phaeoacremonium minimum (strain UCR-PA7)</name>
    <name type="common">Esca disease fungus</name>
    <name type="synonym">Togninia minima</name>
    <dbReference type="NCBI Taxonomy" id="1286976"/>
    <lineage>
        <taxon>Eukaryota</taxon>
        <taxon>Fungi</taxon>
        <taxon>Dikarya</taxon>
        <taxon>Ascomycota</taxon>
        <taxon>Pezizomycotina</taxon>
        <taxon>Sordariomycetes</taxon>
        <taxon>Sordariomycetidae</taxon>
        <taxon>Togniniales</taxon>
        <taxon>Togniniaceae</taxon>
        <taxon>Phaeoacremonium</taxon>
    </lineage>
</organism>
<keyword evidence="2" id="KW-1185">Reference proteome</keyword>
<dbReference type="Proteomes" id="UP000014074">
    <property type="component" value="Unassembled WGS sequence"/>
</dbReference>